<keyword evidence="9" id="KW-1185">Reference proteome</keyword>
<dbReference type="GO" id="GO:0050660">
    <property type="term" value="F:flavin adenine dinucleotide binding"/>
    <property type="evidence" value="ECO:0007669"/>
    <property type="project" value="InterPro"/>
</dbReference>
<keyword evidence="5" id="KW-0560">Oxidoreductase</keyword>
<evidence type="ECO:0000313" key="9">
    <source>
        <dbReference type="Proteomes" id="UP001268683"/>
    </source>
</evidence>
<feature type="domain" description="Glucose-methanol-choline oxidoreductase N-terminal" evidence="6">
    <location>
        <begin position="7"/>
        <end position="337"/>
    </location>
</feature>
<dbReference type="AlphaFoldDB" id="A0AA52HAN9"/>
<keyword evidence="3" id="KW-0285">Flavoprotein</keyword>
<evidence type="ECO:0000256" key="5">
    <source>
        <dbReference type="ARBA" id="ARBA00023002"/>
    </source>
</evidence>
<keyword evidence="4" id="KW-0274">FAD</keyword>
<dbReference type="KEGG" id="tmk:QGN29_01025"/>
<dbReference type="PANTHER" id="PTHR42784">
    <property type="entry name" value="PYRANOSE 2-OXIDASE"/>
    <property type="match status" value="1"/>
</dbReference>
<evidence type="ECO:0000256" key="2">
    <source>
        <dbReference type="ARBA" id="ARBA00010790"/>
    </source>
</evidence>
<accession>A0AA52HAN9</accession>
<dbReference type="Gene3D" id="3.50.50.60">
    <property type="entry name" value="FAD/NAD(P)-binding domain"/>
    <property type="match status" value="2"/>
</dbReference>
<dbReference type="InterPro" id="IPR051473">
    <property type="entry name" value="P2Ox-like"/>
</dbReference>
<dbReference type="Pfam" id="PF05199">
    <property type="entry name" value="GMC_oxred_C"/>
    <property type="match status" value="1"/>
</dbReference>
<dbReference type="Pfam" id="PF00732">
    <property type="entry name" value="GMC_oxred_N"/>
    <property type="match status" value="1"/>
</dbReference>
<sequence length="567" mass="63329">MTTEFDAIVVGSGISGGWAAKELTEKGLKVLLLDRGRHVKHSEDYPTEGKAPWEMPMRGRLSKETLDKDYEIQKQTWLSEENKHFWVKDSEHPYVQDNDKRFNWHRGYHLGGRSLIWGKQCYRLSDLDFEANKNDGHGSDWPIRYKDLSPWYDHVERFAGISGSMEGLSHLPDGVFQPPMDLNCAEKFVKANLEEAYPDRKLIIGRAAHLTEPTEEQMELGRGQCQSRNQCGRGCSFGAYFSSQSATLPAAQRTNNLTIVTDAIGHSVIYDPKTKKASGVRVIDANTKQGREYRGKLVFLCASAIGSTQIMLNSVSETFQNGIANGSGVLGHYLMDHVFRAGAGGRVPGFLEKYYVGRRPNGTYIPRFRNLGSDDQSDKFLRGYGYQGGAGRGGWSRANDSTEVGVDLKNKLQQPGDWWYGMTGFGEMLPRYENHMRIDRKNLDQWGMPMVHISCEFSENERNMLVDMRDAGIEMLKAAGLKEVHGWIADDVVPGQCIHEMGTARMGHDPKDSILNGFNQAHEVSNLFVTDGASMASAACQNPSLTYMALTARAADYAVTQLKAGKI</sequence>
<dbReference type="InterPro" id="IPR000172">
    <property type="entry name" value="GMC_OxRdtase_N"/>
</dbReference>
<comment type="cofactor">
    <cofactor evidence="1">
        <name>FAD</name>
        <dbReference type="ChEBI" id="CHEBI:57692"/>
    </cofactor>
</comment>
<proteinExistence type="inferred from homology"/>
<reference evidence="8" key="1">
    <citation type="submission" date="2023-04" db="EMBL/GenBank/DDBJ databases">
        <title>Complete genome sequence of Temperatibacter marinus.</title>
        <authorList>
            <person name="Rong J.-C."/>
            <person name="Yi M.-L."/>
            <person name="Zhao Q."/>
        </authorList>
    </citation>
    <scope>NUCLEOTIDE SEQUENCE</scope>
    <source>
        <strain evidence="8">NBRC 110045</strain>
    </source>
</reference>
<dbReference type="GO" id="GO:0016614">
    <property type="term" value="F:oxidoreductase activity, acting on CH-OH group of donors"/>
    <property type="evidence" value="ECO:0007669"/>
    <property type="project" value="InterPro"/>
</dbReference>
<dbReference type="Proteomes" id="UP001268683">
    <property type="component" value="Chromosome"/>
</dbReference>
<dbReference type="InterPro" id="IPR007867">
    <property type="entry name" value="GMC_OxRtase_C"/>
</dbReference>
<evidence type="ECO:0000259" key="6">
    <source>
        <dbReference type="Pfam" id="PF00732"/>
    </source>
</evidence>
<gene>
    <name evidence="8" type="ORF">QGN29_01025</name>
</gene>
<evidence type="ECO:0000256" key="3">
    <source>
        <dbReference type="ARBA" id="ARBA00022630"/>
    </source>
</evidence>
<organism evidence="8 9">
    <name type="scientific">Temperatibacter marinus</name>
    <dbReference type="NCBI Taxonomy" id="1456591"/>
    <lineage>
        <taxon>Bacteria</taxon>
        <taxon>Pseudomonadati</taxon>
        <taxon>Pseudomonadota</taxon>
        <taxon>Alphaproteobacteria</taxon>
        <taxon>Kordiimonadales</taxon>
        <taxon>Temperatibacteraceae</taxon>
        <taxon>Temperatibacter</taxon>
    </lineage>
</organism>
<protein>
    <submittedName>
        <fullName evidence="8">GMC family oxidoreductase</fullName>
    </submittedName>
</protein>
<dbReference type="EMBL" id="CP123872">
    <property type="protein sequence ID" value="WND02945.1"/>
    <property type="molecule type" value="Genomic_DNA"/>
</dbReference>
<dbReference type="SUPFAM" id="SSF54373">
    <property type="entry name" value="FAD-linked reductases, C-terminal domain"/>
    <property type="match status" value="1"/>
</dbReference>
<evidence type="ECO:0000313" key="8">
    <source>
        <dbReference type="EMBL" id="WND02945.1"/>
    </source>
</evidence>
<name>A0AA52HAN9_9PROT</name>
<evidence type="ECO:0000256" key="4">
    <source>
        <dbReference type="ARBA" id="ARBA00022827"/>
    </source>
</evidence>
<comment type="similarity">
    <text evidence="2">Belongs to the GMC oxidoreductase family.</text>
</comment>
<dbReference type="RefSeq" id="WP_310798788.1">
    <property type="nucleotide sequence ID" value="NZ_CP123872.1"/>
</dbReference>
<feature type="domain" description="Glucose-methanol-choline oxidoreductase C-terminal" evidence="7">
    <location>
        <begin position="430"/>
        <end position="550"/>
    </location>
</feature>
<dbReference type="PANTHER" id="PTHR42784:SF1">
    <property type="entry name" value="PYRANOSE 2-OXIDASE"/>
    <property type="match status" value="1"/>
</dbReference>
<dbReference type="InterPro" id="IPR036188">
    <property type="entry name" value="FAD/NAD-bd_sf"/>
</dbReference>
<dbReference type="SUPFAM" id="SSF51905">
    <property type="entry name" value="FAD/NAD(P)-binding domain"/>
    <property type="match status" value="1"/>
</dbReference>
<evidence type="ECO:0000259" key="7">
    <source>
        <dbReference type="Pfam" id="PF05199"/>
    </source>
</evidence>
<evidence type="ECO:0000256" key="1">
    <source>
        <dbReference type="ARBA" id="ARBA00001974"/>
    </source>
</evidence>